<name>A0A0R1WT33_9LACO</name>
<evidence type="ECO:0000259" key="1">
    <source>
        <dbReference type="PROSITE" id="PS51729"/>
    </source>
</evidence>
<dbReference type="CDD" id="cd04301">
    <property type="entry name" value="NAT_SF"/>
    <property type="match status" value="1"/>
</dbReference>
<dbReference type="PANTHER" id="PTHR31435:SF10">
    <property type="entry name" value="BSR4717 PROTEIN"/>
    <property type="match status" value="1"/>
</dbReference>
<protein>
    <recommendedName>
        <fullName evidence="1">N-acetyltransferase domain-containing protein</fullName>
    </recommendedName>
</protein>
<dbReference type="InterPro" id="IPR031165">
    <property type="entry name" value="GNAT_YJDJ"/>
</dbReference>
<organism evidence="2 3">
    <name type="scientific">Ligilactobacillus hayakitensis DSM 18933 = JCM 14209</name>
    <dbReference type="NCBI Taxonomy" id="1423755"/>
    <lineage>
        <taxon>Bacteria</taxon>
        <taxon>Bacillati</taxon>
        <taxon>Bacillota</taxon>
        <taxon>Bacilli</taxon>
        <taxon>Lactobacillales</taxon>
        <taxon>Lactobacillaceae</taxon>
        <taxon>Ligilactobacillus</taxon>
    </lineage>
</organism>
<feature type="domain" description="N-acetyltransferase" evidence="1">
    <location>
        <begin position="2"/>
        <end position="90"/>
    </location>
</feature>
<dbReference type="InterPro" id="IPR045057">
    <property type="entry name" value="Gcn5-rel_NAT"/>
</dbReference>
<accession>A0A0R1WT33</accession>
<comment type="caution">
    <text evidence="2">The sequence shown here is derived from an EMBL/GenBank/DDBJ whole genome shotgun (WGS) entry which is preliminary data.</text>
</comment>
<dbReference type="STRING" id="1423755.FC40_GL000971"/>
<reference evidence="2 3" key="1">
    <citation type="journal article" date="2015" name="Genome Announc.">
        <title>Expanding the biotechnology potential of lactobacilli through comparative genomics of 213 strains and associated genera.</title>
        <authorList>
            <person name="Sun Z."/>
            <person name="Harris H.M."/>
            <person name="McCann A."/>
            <person name="Guo C."/>
            <person name="Argimon S."/>
            <person name="Zhang W."/>
            <person name="Yang X."/>
            <person name="Jeffery I.B."/>
            <person name="Cooney J.C."/>
            <person name="Kagawa T.F."/>
            <person name="Liu W."/>
            <person name="Song Y."/>
            <person name="Salvetti E."/>
            <person name="Wrobel A."/>
            <person name="Rasinkangas P."/>
            <person name="Parkhill J."/>
            <person name="Rea M.C."/>
            <person name="O'Sullivan O."/>
            <person name="Ritari J."/>
            <person name="Douillard F.P."/>
            <person name="Paul Ross R."/>
            <person name="Yang R."/>
            <person name="Briner A.E."/>
            <person name="Felis G.E."/>
            <person name="de Vos W.M."/>
            <person name="Barrangou R."/>
            <person name="Klaenhammer T.R."/>
            <person name="Caufield P.W."/>
            <person name="Cui Y."/>
            <person name="Zhang H."/>
            <person name="O'Toole P.W."/>
        </authorList>
    </citation>
    <scope>NUCLEOTIDE SEQUENCE [LARGE SCALE GENOMIC DNA]</scope>
    <source>
        <strain evidence="2 3">DSM 18933</strain>
    </source>
</reference>
<evidence type="ECO:0000313" key="2">
    <source>
        <dbReference type="EMBL" id="KRM18291.1"/>
    </source>
</evidence>
<dbReference type="RefSeq" id="WP_025022627.1">
    <property type="nucleotide sequence ID" value="NZ_AZGD01000095.1"/>
</dbReference>
<dbReference type="eggNOG" id="COG2388">
    <property type="taxonomic scope" value="Bacteria"/>
</dbReference>
<dbReference type="Pfam" id="PF14542">
    <property type="entry name" value="Acetyltransf_CG"/>
    <property type="match status" value="1"/>
</dbReference>
<dbReference type="InterPro" id="IPR016181">
    <property type="entry name" value="Acyl_CoA_acyltransferase"/>
</dbReference>
<evidence type="ECO:0000313" key="3">
    <source>
        <dbReference type="Proteomes" id="UP000051054"/>
    </source>
</evidence>
<dbReference type="Proteomes" id="UP000051054">
    <property type="component" value="Unassembled WGS sequence"/>
</dbReference>
<dbReference type="PANTHER" id="PTHR31435">
    <property type="entry name" value="PROTEIN NATD1"/>
    <property type="match status" value="1"/>
</dbReference>
<dbReference type="OrthoDB" id="9793389at2"/>
<dbReference type="PROSITE" id="PS51729">
    <property type="entry name" value="GNAT_YJDJ"/>
    <property type="match status" value="1"/>
</dbReference>
<dbReference type="PATRIC" id="fig|1423755.3.peg.1028"/>
<dbReference type="AlphaFoldDB" id="A0A0R1WT33"/>
<keyword evidence="3" id="KW-1185">Reference proteome</keyword>
<sequence length="94" mass="11016">MEYKFTNNSFDLYKDEKIVAHIGFTMIDDNQTYVVETTFVNDDYRGQGIAGKITKEFLKNVAEQNQQVLALCPFTVEFLKRHPEYQKLVKNSEE</sequence>
<proteinExistence type="predicted"/>
<dbReference type="EMBL" id="AZGD01000095">
    <property type="protein sequence ID" value="KRM18291.1"/>
    <property type="molecule type" value="Genomic_DNA"/>
</dbReference>
<gene>
    <name evidence="2" type="ORF">FC40_GL000971</name>
</gene>
<dbReference type="Gene3D" id="3.40.630.30">
    <property type="match status" value="1"/>
</dbReference>
<dbReference type="SUPFAM" id="SSF55729">
    <property type="entry name" value="Acyl-CoA N-acyltransferases (Nat)"/>
    <property type="match status" value="1"/>
</dbReference>